<dbReference type="RefSeq" id="WP_149428688.1">
    <property type="nucleotide sequence ID" value="NZ_VLNY01000001.1"/>
</dbReference>
<dbReference type="Proteomes" id="UP000322244">
    <property type="component" value="Unassembled WGS sequence"/>
</dbReference>
<feature type="domain" description="DUF676" evidence="2">
    <location>
        <begin position="53"/>
        <end position="172"/>
    </location>
</feature>
<keyword evidence="3" id="KW-0378">Hydrolase</keyword>
<reference evidence="3 4" key="1">
    <citation type="submission" date="2019-07" db="EMBL/GenBank/DDBJ databases">
        <title>Rhodococcus cavernicolus sp. nov., isolated from a cave.</title>
        <authorList>
            <person name="Lee S.D."/>
        </authorList>
    </citation>
    <scope>NUCLEOTIDE SEQUENCE [LARGE SCALE GENOMIC DNA]</scope>
    <source>
        <strain evidence="3 4">C1-24</strain>
    </source>
</reference>
<accession>A0A5A7SL04</accession>
<dbReference type="AlphaFoldDB" id="A0A5A7SL04"/>
<feature type="signal peptide" evidence="1">
    <location>
        <begin position="1"/>
        <end position="31"/>
    </location>
</feature>
<dbReference type="Gene3D" id="3.40.50.1820">
    <property type="entry name" value="alpha/beta hydrolase"/>
    <property type="match status" value="1"/>
</dbReference>
<keyword evidence="4" id="KW-1185">Reference proteome</keyword>
<evidence type="ECO:0000313" key="4">
    <source>
        <dbReference type="Proteomes" id="UP000322244"/>
    </source>
</evidence>
<keyword evidence="1" id="KW-0732">Signal</keyword>
<feature type="chain" id="PRO_5022872561" evidence="1">
    <location>
        <begin position="32"/>
        <end position="547"/>
    </location>
</feature>
<sequence length="547" mass="57341">MIVLRRNILTAWMVILAVLATALTATGQVSATDLGCPISPGPSTKVGTFDPARHPIVLVHGWIGSAEDLHNVAAAIDKRTPRTFDYRYFDYRNAHTDWAARPIVASCLAHYLHDISDSHKKAGGDGRVYVVAHSMGGLATRFATNSAFTDDPVGSDVLGGLTTIDTPHLGSPFGGTAEADLYQDGKVAWDFLWGNHLLPERHTDAIRCLALHGSHQDLPQDCSTAPYLPEGSPLGQISGDNTLQRTLFGVPLYDIDLRSDSVVGVDSSTGYLASSGPPGTKYPPMRGATMHDVTCKVTSDQTLSLMRSFRGGNIPAAIISAEITAIGALWNDSAVLDQINSGHLGPNLEVMLAVAALLYPCSHNAMLNNNESFDAVADSLKTQLAQPGPGSAQAPSGQWSEANLSISASTLGAVKVGMTLDQAQEAAGSVFDGSGDGAHYPVPKNGRPELYVVGNSVQCVGASGDNTGTPPQIIATAEGVRLGDNEDEVKRVYGDLAQYVPAPPFGRTPSAGYVIAEKSGVLAFSIHNGKIVRIVGGPNVTPSDCGG</sequence>
<name>A0A5A7SL04_9NOCA</name>
<protein>
    <submittedName>
        <fullName evidence="3">Alpha/beta hydrolase</fullName>
    </submittedName>
</protein>
<dbReference type="EMBL" id="VLNY01000001">
    <property type="protein sequence ID" value="KAA0024911.1"/>
    <property type="molecule type" value="Genomic_DNA"/>
</dbReference>
<dbReference type="InterPro" id="IPR029058">
    <property type="entry name" value="AB_hydrolase_fold"/>
</dbReference>
<dbReference type="OrthoDB" id="8871309at2"/>
<evidence type="ECO:0000313" key="3">
    <source>
        <dbReference type="EMBL" id="KAA0024911.1"/>
    </source>
</evidence>
<gene>
    <name evidence="3" type="ORF">FOY51_03025</name>
</gene>
<proteinExistence type="predicted"/>
<comment type="caution">
    <text evidence="3">The sequence shown here is derived from an EMBL/GenBank/DDBJ whole genome shotgun (WGS) entry which is preliminary data.</text>
</comment>
<dbReference type="Pfam" id="PF05057">
    <property type="entry name" value="DUF676"/>
    <property type="match status" value="1"/>
</dbReference>
<dbReference type="InterPro" id="IPR007751">
    <property type="entry name" value="DUF676_lipase-like"/>
</dbReference>
<dbReference type="SUPFAM" id="SSF53474">
    <property type="entry name" value="alpha/beta-Hydrolases"/>
    <property type="match status" value="1"/>
</dbReference>
<organism evidence="3 4">
    <name type="scientific">Antrihabitans cavernicola</name>
    <dbReference type="NCBI Taxonomy" id="2495913"/>
    <lineage>
        <taxon>Bacteria</taxon>
        <taxon>Bacillati</taxon>
        <taxon>Actinomycetota</taxon>
        <taxon>Actinomycetes</taxon>
        <taxon>Mycobacteriales</taxon>
        <taxon>Nocardiaceae</taxon>
        <taxon>Antrihabitans</taxon>
    </lineage>
</organism>
<evidence type="ECO:0000256" key="1">
    <source>
        <dbReference type="SAM" id="SignalP"/>
    </source>
</evidence>
<evidence type="ECO:0000259" key="2">
    <source>
        <dbReference type="Pfam" id="PF05057"/>
    </source>
</evidence>
<dbReference type="GO" id="GO:0016787">
    <property type="term" value="F:hydrolase activity"/>
    <property type="evidence" value="ECO:0007669"/>
    <property type="project" value="UniProtKB-KW"/>
</dbReference>